<organism evidence="1 2">
    <name type="scientific">Microbacterium phage Johann</name>
    <dbReference type="NCBI Taxonomy" id="2484207"/>
    <lineage>
        <taxon>Viruses</taxon>
        <taxon>Duplodnaviria</taxon>
        <taxon>Heunggongvirae</taxon>
        <taxon>Uroviricota</taxon>
        <taxon>Caudoviricetes</taxon>
        <taxon>Goodmanvirus</taxon>
        <taxon>Goodmanvirus goodman</taxon>
    </lineage>
</organism>
<reference evidence="1 2" key="1">
    <citation type="submission" date="2018-10" db="EMBL/GenBank/DDBJ databases">
        <authorList>
            <person name="Garlena R.A."/>
            <person name="Russell D.A."/>
            <person name="Pope W.H."/>
            <person name="Jacobs-Sera D."/>
            <person name="Hatfull G.F."/>
        </authorList>
    </citation>
    <scope>NUCLEOTIDE SEQUENCE [LARGE SCALE GENOMIC DNA]</scope>
</reference>
<proteinExistence type="predicted"/>
<dbReference type="EMBL" id="MK016497">
    <property type="protein sequence ID" value="AYQ99651.1"/>
    <property type="molecule type" value="Genomic_DNA"/>
</dbReference>
<dbReference type="Proteomes" id="UP000280243">
    <property type="component" value="Segment"/>
</dbReference>
<sequence>MTTIRAVTDQDLPREDQEQLLLCLKRWKAEGQKNPLIPCDVDVDGDGTTDAYGIGPFGDLVYVKGALIGDTVYESTGEGFENEEPDTEDDDG</sequence>
<gene>
    <name evidence="1" type="primary">27</name>
    <name evidence="1" type="ORF">PBI_JOHANN_27</name>
</gene>
<protein>
    <submittedName>
        <fullName evidence="1">Uncharacterized protein</fullName>
    </submittedName>
</protein>
<evidence type="ECO:0000313" key="2">
    <source>
        <dbReference type="Proteomes" id="UP000280243"/>
    </source>
</evidence>
<name>A0A3G3LZZ7_9CAUD</name>
<accession>A0A3G3LZZ7</accession>
<evidence type="ECO:0000313" key="1">
    <source>
        <dbReference type="EMBL" id="AYQ99651.1"/>
    </source>
</evidence>